<feature type="compositionally biased region" description="Basic and acidic residues" evidence="1">
    <location>
        <begin position="31"/>
        <end position="55"/>
    </location>
</feature>
<accession>A0A1A8RPV8</accession>
<organism evidence="2">
    <name type="scientific">Nothobranchius rachovii</name>
    <name type="common">bluefin notho</name>
    <dbReference type="NCBI Taxonomy" id="451742"/>
    <lineage>
        <taxon>Eukaryota</taxon>
        <taxon>Metazoa</taxon>
        <taxon>Chordata</taxon>
        <taxon>Craniata</taxon>
        <taxon>Vertebrata</taxon>
        <taxon>Euteleostomi</taxon>
        <taxon>Actinopterygii</taxon>
        <taxon>Neopterygii</taxon>
        <taxon>Teleostei</taxon>
        <taxon>Neoteleostei</taxon>
        <taxon>Acanthomorphata</taxon>
        <taxon>Ovalentaria</taxon>
        <taxon>Atherinomorphae</taxon>
        <taxon>Cyprinodontiformes</taxon>
        <taxon>Nothobranchiidae</taxon>
        <taxon>Nothobranchius</taxon>
    </lineage>
</organism>
<protein>
    <submittedName>
        <fullName evidence="2">Uncharacterized protein</fullName>
    </submittedName>
</protein>
<name>A0A1A8RPV8_9TELE</name>
<reference evidence="2" key="1">
    <citation type="submission" date="2016-05" db="EMBL/GenBank/DDBJ databases">
        <authorList>
            <person name="Lavstsen T."/>
            <person name="Jespersen J.S."/>
        </authorList>
    </citation>
    <scope>NUCLEOTIDE SEQUENCE</scope>
    <source>
        <tissue evidence="2">Brain</tissue>
    </source>
</reference>
<sequence length="123" mass="14148">KHNKEASRNRPPHKRKPCNGPGQHKDHKHRTTETQKMDKGSNRDKETWMRDHEQGRWSPPVGPHMGPHHRRGQSGQQRANTSSAARRQTKQEATPPSAPAPRMLRSRPTKHTSARQRKTPPVF</sequence>
<feature type="compositionally biased region" description="Polar residues" evidence="1">
    <location>
        <begin position="73"/>
        <end position="94"/>
    </location>
</feature>
<evidence type="ECO:0000256" key="1">
    <source>
        <dbReference type="SAM" id="MobiDB-lite"/>
    </source>
</evidence>
<feature type="compositionally biased region" description="Basic residues" evidence="1">
    <location>
        <begin position="104"/>
        <end position="123"/>
    </location>
</feature>
<proteinExistence type="predicted"/>
<feature type="region of interest" description="Disordered" evidence="1">
    <location>
        <begin position="1"/>
        <end position="123"/>
    </location>
</feature>
<feature type="non-terminal residue" evidence="2">
    <location>
        <position position="1"/>
    </location>
</feature>
<dbReference type="EMBL" id="HAEH01018168">
    <property type="protein sequence ID" value="SBS07274.1"/>
    <property type="molecule type" value="Transcribed_RNA"/>
</dbReference>
<reference evidence="2" key="2">
    <citation type="submission" date="2016-06" db="EMBL/GenBank/DDBJ databases">
        <title>The genome of a short-lived fish provides insights into sex chromosome evolution and the genetic control of aging.</title>
        <authorList>
            <person name="Reichwald K."/>
            <person name="Felder M."/>
            <person name="Petzold A."/>
            <person name="Koch P."/>
            <person name="Groth M."/>
            <person name="Platzer M."/>
        </authorList>
    </citation>
    <scope>NUCLEOTIDE SEQUENCE</scope>
    <source>
        <tissue evidence="2">Brain</tissue>
    </source>
</reference>
<gene>
    <name evidence="2" type="primary">Nfu_g_1_005602</name>
</gene>
<evidence type="ECO:0000313" key="2">
    <source>
        <dbReference type="EMBL" id="SBS07274.1"/>
    </source>
</evidence>
<dbReference type="AlphaFoldDB" id="A0A1A8RPV8"/>